<dbReference type="Pfam" id="PF05521">
    <property type="entry name" value="Phage_HCP"/>
    <property type="match status" value="1"/>
</dbReference>
<keyword evidence="2" id="KW-1185">Reference proteome</keyword>
<organism evidence="1 2">
    <name type="scientific">Paracoccus gahaiensis</name>
    <dbReference type="NCBI Taxonomy" id="1706839"/>
    <lineage>
        <taxon>Bacteria</taxon>
        <taxon>Pseudomonadati</taxon>
        <taxon>Pseudomonadota</taxon>
        <taxon>Alphaproteobacteria</taxon>
        <taxon>Rhodobacterales</taxon>
        <taxon>Paracoccaceae</taxon>
        <taxon>Paracoccus</taxon>
    </lineage>
</organism>
<dbReference type="Proteomes" id="UP000309747">
    <property type="component" value="Unassembled WGS sequence"/>
</dbReference>
<comment type="caution">
    <text evidence="1">The sequence shown here is derived from an EMBL/GenBank/DDBJ whole genome shotgun (WGS) entry which is preliminary data.</text>
</comment>
<sequence>MKSGKLTDSIQIEHRTDAVNDYGTPTTTWRPFASVRAERIDQTTEEFMRSFGASEEEAVVFRIRHLDGISNADRVLWHGQPYNISQVTPIGRRKGLDLRCTRLTE</sequence>
<dbReference type="NCBIfam" id="TIGR01563">
    <property type="entry name" value="gp16_SPP1"/>
    <property type="match status" value="1"/>
</dbReference>
<dbReference type="InterPro" id="IPR008767">
    <property type="entry name" value="Phage_SPP1_head-tail_adaptor"/>
</dbReference>
<accession>A0A4U0RZN7</accession>
<reference evidence="1 2" key="1">
    <citation type="submission" date="2019-04" db="EMBL/GenBank/DDBJ databases">
        <authorList>
            <person name="Li J."/>
        </authorList>
    </citation>
    <scope>NUCLEOTIDE SEQUENCE [LARGE SCALE GENOMIC DNA]</scope>
    <source>
        <strain evidence="1 2">KCTC 42687</strain>
    </source>
</reference>
<dbReference type="AlphaFoldDB" id="A0A4U0RZN7"/>
<evidence type="ECO:0000313" key="1">
    <source>
        <dbReference type="EMBL" id="TJZ93844.1"/>
    </source>
</evidence>
<gene>
    <name evidence="1" type="ORF">FA743_00790</name>
</gene>
<dbReference type="OrthoDB" id="7478737at2"/>
<evidence type="ECO:0000313" key="2">
    <source>
        <dbReference type="Proteomes" id="UP000309747"/>
    </source>
</evidence>
<proteinExistence type="predicted"/>
<protein>
    <submittedName>
        <fullName evidence="1">Head-tail adaptor protein</fullName>
    </submittedName>
</protein>
<dbReference type="EMBL" id="SUNI01000001">
    <property type="protein sequence ID" value="TJZ93844.1"/>
    <property type="molecule type" value="Genomic_DNA"/>
</dbReference>
<dbReference type="Gene3D" id="2.40.10.270">
    <property type="entry name" value="Bacteriophage SPP1 head-tail adaptor protein"/>
    <property type="match status" value="1"/>
</dbReference>
<dbReference type="RefSeq" id="WP_136883984.1">
    <property type="nucleotide sequence ID" value="NZ_SUNI01000001.1"/>
</dbReference>
<dbReference type="InterPro" id="IPR038666">
    <property type="entry name" value="SSP1_head-tail_sf"/>
</dbReference>
<name>A0A4U0RZN7_9RHOB</name>